<organism evidence="1 2">
    <name type="scientific">Capnocytophaga endodontalis</name>
    <dbReference type="NCBI Taxonomy" id="2708117"/>
    <lineage>
        <taxon>Bacteria</taxon>
        <taxon>Pseudomonadati</taxon>
        <taxon>Bacteroidota</taxon>
        <taxon>Flavobacteriia</taxon>
        <taxon>Flavobacteriales</taxon>
        <taxon>Flavobacteriaceae</taxon>
        <taxon>Capnocytophaga</taxon>
    </lineage>
</organism>
<evidence type="ECO:0000313" key="1">
    <source>
        <dbReference type="EMBL" id="ASF41818.1"/>
    </source>
</evidence>
<gene>
    <name evidence="1" type="ORF">CBG49_01225</name>
</gene>
<proteinExistence type="predicted"/>
<accession>A0A1Z4BKL9</accession>
<dbReference type="RefSeq" id="WP_088593033.1">
    <property type="nucleotide sequence ID" value="NZ_CP022022.1"/>
</dbReference>
<sequence length="115" mass="13439">MKRIVTDEYHAPVVLTLPEIKTLIDELPYSGHHFVVFSEDGDTGNYVQTILENEELDEKSRYQVEARVYHSPEAFTHYRTFVETADEAFAPFEAFYNNTPYSYDSWNNVTDEFAN</sequence>
<evidence type="ECO:0000313" key="2">
    <source>
        <dbReference type="Proteomes" id="UP000197007"/>
    </source>
</evidence>
<dbReference type="EMBL" id="CP022022">
    <property type="protein sequence ID" value="ASF41818.1"/>
    <property type="molecule type" value="Genomic_DNA"/>
</dbReference>
<dbReference type="AlphaFoldDB" id="A0A1Z4BKL9"/>
<keyword evidence="2" id="KW-1185">Reference proteome</keyword>
<dbReference type="KEGG" id="capn:CBG49_01225"/>
<protein>
    <submittedName>
        <fullName evidence="1">Uncharacterized protein</fullName>
    </submittedName>
</protein>
<name>A0A1Z4BKL9_9FLAO</name>
<reference evidence="2" key="1">
    <citation type="submission" date="2017-06" db="EMBL/GenBank/DDBJ databases">
        <title>Complete genome sequence of Capnocytophaga sp. KCOM 1579 (=ChDC OS43) isolated from a human refractory periapical abscess lesion.</title>
        <authorList>
            <person name="Kook J.-K."/>
            <person name="Park S.-N."/>
            <person name="Lim Y.K."/>
            <person name="Roh H."/>
        </authorList>
    </citation>
    <scope>NUCLEOTIDE SEQUENCE [LARGE SCALE GENOMIC DNA]</scope>
    <source>
        <strain evidence="2">ChDC OS43</strain>
    </source>
</reference>
<dbReference type="Proteomes" id="UP000197007">
    <property type="component" value="Chromosome"/>
</dbReference>